<dbReference type="Proteomes" id="UP000284824">
    <property type="component" value="Unassembled WGS sequence"/>
</dbReference>
<gene>
    <name evidence="1" type="ORF">EDD27_8596</name>
</gene>
<organism evidence="1 2">
    <name type="scientific">Nonomuraea polychroma</name>
    <dbReference type="NCBI Taxonomy" id="46176"/>
    <lineage>
        <taxon>Bacteria</taxon>
        <taxon>Bacillati</taxon>
        <taxon>Actinomycetota</taxon>
        <taxon>Actinomycetes</taxon>
        <taxon>Streptosporangiales</taxon>
        <taxon>Streptosporangiaceae</taxon>
        <taxon>Nonomuraea</taxon>
    </lineage>
</organism>
<reference evidence="1 2" key="1">
    <citation type="submission" date="2019-01" db="EMBL/GenBank/DDBJ databases">
        <title>Sequencing the genomes of 1000 actinobacteria strains.</title>
        <authorList>
            <person name="Klenk H.-P."/>
        </authorList>
    </citation>
    <scope>NUCLEOTIDE SEQUENCE [LARGE SCALE GENOMIC DNA]</scope>
    <source>
        <strain evidence="1 2">DSM 43925</strain>
    </source>
</reference>
<comment type="caution">
    <text evidence="1">The sequence shown here is derived from an EMBL/GenBank/DDBJ whole genome shotgun (WGS) entry which is preliminary data.</text>
</comment>
<protein>
    <submittedName>
        <fullName evidence="1">Uncharacterized protein</fullName>
    </submittedName>
</protein>
<evidence type="ECO:0000313" key="1">
    <source>
        <dbReference type="EMBL" id="RVX45777.1"/>
    </source>
</evidence>
<dbReference type="AlphaFoldDB" id="A0A438MIX3"/>
<keyword evidence="2" id="KW-1185">Reference proteome</keyword>
<sequence length="337" mass="35759">MPAACAGPGCRCRRSQPSLVIPTGKNKGSNPSLVSVYRVLTPTARTDHGALSLRATATCRTRGVGSAPRGTFLVVEIALRAQRAGQSLSRWLAPLAFTDWSAARVTSELTRAIVAWGVNHRWRVRCEVPSLAGLPGAHPDRPGYLDVVCERLDGPPIAIEIDQQDKPWSLRKLLAEAGAGVVPVWVRWGEPGTRPVPAPVALVEIVTPYRLAGPTGRRLYSKMAVALQPPPAPENAVAAVQEVAPAARCRATTKEGQPCSIDARPQGCVMFTTPRCSAAARRERGRSASCPRAAADVNTISTSPRMPLPPSLCGFPISTCHSGASGPLEVRSASRAR</sequence>
<proteinExistence type="predicted"/>
<accession>A0A438MIX3</accession>
<evidence type="ECO:0000313" key="2">
    <source>
        <dbReference type="Proteomes" id="UP000284824"/>
    </source>
</evidence>
<dbReference type="EMBL" id="SAUN01000001">
    <property type="protein sequence ID" value="RVX45777.1"/>
    <property type="molecule type" value="Genomic_DNA"/>
</dbReference>
<name>A0A438MIX3_9ACTN</name>